<dbReference type="Proteomes" id="UP000268093">
    <property type="component" value="Unassembled WGS sequence"/>
</dbReference>
<evidence type="ECO:0000313" key="2">
    <source>
        <dbReference type="Proteomes" id="UP000268093"/>
    </source>
</evidence>
<keyword evidence="2" id="KW-1185">Reference proteome</keyword>
<gene>
    <name evidence="1" type="ORF">BC936DRAFT_141677</name>
</gene>
<organism evidence="1 2">
    <name type="scientific">Jimgerdemannia flammicorona</name>
    <dbReference type="NCBI Taxonomy" id="994334"/>
    <lineage>
        <taxon>Eukaryota</taxon>
        <taxon>Fungi</taxon>
        <taxon>Fungi incertae sedis</taxon>
        <taxon>Mucoromycota</taxon>
        <taxon>Mucoromycotina</taxon>
        <taxon>Endogonomycetes</taxon>
        <taxon>Endogonales</taxon>
        <taxon>Endogonaceae</taxon>
        <taxon>Jimgerdemannia</taxon>
    </lineage>
</organism>
<accession>A0A433DFV2</accession>
<protein>
    <submittedName>
        <fullName evidence="1">Uncharacterized protein</fullName>
    </submittedName>
</protein>
<evidence type="ECO:0000313" key="1">
    <source>
        <dbReference type="EMBL" id="RUP49730.1"/>
    </source>
</evidence>
<dbReference type="AlphaFoldDB" id="A0A433DFV2"/>
<reference evidence="1 2" key="1">
    <citation type="journal article" date="2018" name="New Phytol.">
        <title>Phylogenomics of Endogonaceae and evolution of mycorrhizas within Mucoromycota.</title>
        <authorList>
            <person name="Chang Y."/>
            <person name="Desiro A."/>
            <person name="Na H."/>
            <person name="Sandor L."/>
            <person name="Lipzen A."/>
            <person name="Clum A."/>
            <person name="Barry K."/>
            <person name="Grigoriev I.V."/>
            <person name="Martin F.M."/>
            <person name="Stajich J.E."/>
            <person name="Smith M.E."/>
            <person name="Bonito G."/>
            <person name="Spatafora J.W."/>
        </authorList>
    </citation>
    <scope>NUCLEOTIDE SEQUENCE [LARGE SCALE GENOMIC DNA]</scope>
    <source>
        <strain evidence="1 2">GMNB39</strain>
    </source>
</reference>
<sequence length="150" mass="16552">GTNFSQNPKTLTSLRGGDFGHKAGNILFNAGTSRYGCYYVISNRPRPWGPSLLPNITTVIVLSPIAPALVPRPRSRPGHHITSVIVLFQNRSRPRSPSLLIHSTERSTIFFFHPLYVGVIESQGQEPQDQGSAGQGQVQKRFLPPAFTKF</sequence>
<proteinExistence type="predicted"/>
<name>A0A433DFV2_9FUNG</name>
<comment type="caution">
    <text evidence="1">The sequence shown here is derived from an EMBL/GenBank/DDBJ whole genome shotgun (WGS) entry which is preliminary data.</text>
</comment>
<dbReference type="EMBL" id="RBNI01002028">
    <property type="protein sequence ID" value="RUP49730.1"/>
    <property type="molecule type" value="Genomic_DNA"/>
</dbReference>
<feature type="non-terminal residue" evidence="1">
    <location>
        <position position="1"/>
    </location>
</feature>